<reference evidence="2 3" key="1">
    <citation type="journal article" date="2016" name="Mol. Biol. Evol.">
        <title>Comparative Genomics of Early-Diverging Mushroom-Forming Fungi Provides Insights into the Origins of Lignocellulose Decay Capabilities.</title>
        <authorList>
            <person name="Nagy L.G."/>
            <person name="Riley R."/>
            <person name="Tritt A."/>
            <person name="Adam C."/>
            <person name="Daum C."/>
            <person name="Floudas D."/>
            <person name="Sun H."/>
            <person name="Yadav J.S."/>
            <person name="Pangilinan J."/>
            <person name="Larsson K.H."/>
            <person name="Matsuura K."/>
            <person name="Barry K."/>
            <person name="Labutti K."/>
            <person name="Kuo R."/>
            <person name="Ohm R.A."/>
            <person name="Bhattacharya S.S."/>
            <person name="Shirouzu T."/>
            <person name="Yoshinaga Y."/>
            <person name="Martin F.M."/>
            <person name="Grigoriev I.V."/>
            <person name="Hibbett D.S."/>
        </authorList>
    </citation>
    <scope>NUCLEOTIDE SEQUENCE [LARGE SCALE GENOMIC DNA]</scope>
    <source>
        <strain evidence="2 3">HHB10207 ss-3</strain>
    </source>
</reference>
<proteinExistence type="predicted"/>
<evidence type="ECO:0000313" key="2">
    <source>
        <dbReference type="EMBL" id="KZT42634.1"/>
    </source>
</evidence>
<keyword evidence="3" id="KW-1185">Reference proteome</keyword>
<feature type="non-terminal residue" evidence="2">
    <location>
        <position position="286"/>
    </location>
</feature>
<name>A0A166HEP2_9AGAM</name>
<gene>
    <name evidence="2" type="ORF">SISSUDRAFT_1015603</name>
</gene>
<feature type="compositionally biased region" description="Basic residues" evidence="1">
    <location>
        <begin position="225"/>
        <end position="235"/>
    </location>
</feature>
<organism evidence="2 3">
    <name type="scientific">Sistotremastrum suecicum HHB10207 ss-3</name>
    <dbReference type="NCBI Taxonomy" id="1314776"/>
    <lineage>
        <taxon>Eukaryota</taxon>
        <taxon>Fungi</taxon>
        <taxon>Dikarya</taxon>
        <taxon>Basidiomycota</taxon>
        <taxon>Agaricomycotina</taxon>
        <taxon>Agaricomycetes</taxon>
        <taxon>Sistotremastrales</taxon>
        <taxon>Sistotremastraceae</taxon>
        <taxon>Sistotremastrum</taxon>
    </lineage>
</organism>
<dbReference type="Proteomes" id="UP000076798">
    <property type="component" value="Unassembled WGS sequence"/>
</dbReference>
<dbReference type="STRING" id="1314776.A0A166HEP2"/>
<feature type="compositionally biased region" description="Basic and acidic residues" evidence="1">
    <location>
        <begin position="236"/>
        <end position="255"/>
    </location>
</feature>
<feature type="region of interest" description="Disordered" evidence="1">
    <location>
        <begin position="1"/>
        <end position="43"/>
    </location>
</feature>
<evidence type="ECO:0000313" key="3">
    <source>
        <dbReference type="Proteomes" id="UP000076798"/>
    </source>
</evidence>
<protein>
    <submittedName>
        <fullName evidence="2">Uncharacterized protein</fullName>
    </submittedName>
</protein>
<sequence length="286" mass="31442">MSAWIRSVESAVEDTRQDFARRSSPPPLALPPGPSRTGKYRRKPVPVHEIFEDAPSNTSSQTHFATQLNQSSVSGFEPEIGRRASSNYVSAEGDFSGTMDYSFRSAIANDQSIDSVERPSAADVRHASEVYQSTVTIPEIILNDDTPISGAADSTFSDNFTSRTSDPELLTQSYSLEVRQEVQDEEDEHNYEEILLASTNVRRVGQGFQSDNCGPVMNSTASKDSHRKSGRFFHTLKRDSGFPKPVSSEDRRAVSVDELGFTPPETDSLQPRAATAQGKNEAHGYS</sequence>
<evidence type="ECO:0000256" key="1">
    <source>
        <dbReference type="SAM" id="MobiDB-lite"/>
    </source>
</evidence>
<dbReference type="AlphaFoldDB" id="A0A166HEP2"/>
<feature type="region of interest" description="Disordered" evidence="1">
    <location>
        <begin position="212"/>
        <end position="286"/>
    </location>
</feature>
<dbReference type="OrthoDB" id="68483at2759"/>
<feature type="compositionally biased region" description="Polar residues" evidence="1">
    <location>
        <begin position="212"/>
        <end position="222"/>
    </location>
</feature>
<feature type="compositionally biased region" description="Pro residues" evidence="1">
    <location>
        <begin position="24"/>
        <end position="34"/>
    </location>
</feature>
<dbReference type="EMBL" id="KV428012">
    <property type="protein sequence ID" value="KZT42634.1"/>
    <property type="molecule type" value="Genomic_DNA"/>
</dbReference>
<accession>A0A166HEP2</accession>